<proteinExistence type="predicted"/>
<keyword evidence="2" id="KW-1185">Reference proteome</keyword>
<dbReference type="STRING" id="59895.A0A124SCG0"/>
<dbReference type="Proteomes" id="UP000243975">
    <property type="component" value="Unassembled WGS sequence"/>
</dbReference>
<evidence type="ECO:0000313" key="2">
    <source>
        <dbReference type="Proteomes" id="UP000243975"/>
    </source>
</evidence>
<dbReference type="AlphaFoldDB" id="A0A124SCG0"/>
<reference evidence="1 2" key="1">
    <citation type="journal article" date="2016" name="Sci. Rep.">
        <title>The genome sequence of the outbreeding globe artichoke constructed de novo incorporating a phase-aware low-pass sequencing strategy of F1 progeny.</title>
        <authorList>
            <person name="Scaglione D."/>
            <person name="Reyes-Chin-Wo S."/>
            <person name="Acquadro A."/>
            <person name="Froenicke L."/>
            <person name="Portis E."/>
            <person name="Beitel C."/>
            <person name="Tirone M."/>
            <person name="Mauro R."/>
            <person name="Lo Monaco A."/>
            <person name="Mauromicale G."/>
            <person name="Faccioli P."/>
            <person name="Cattivelli L."/>
            <person name="Rieseberg L."/>
            <person name="Michelmore R."/>
            <person name="Lanteri S."/>
        </authorList>
    </citation>
    <scope>NUCLEOTIDE SEQUENCE [LARGE SCALE GENOMIC DNA]</scope>
    <source>
        <strain evidence="1">2C</strain>
    </source>
</reference>
<keyword evidence="1" id="KW-0346">Stress response</keyword>
<dbReference type="EMBL" id="LEKV01004634">
    <property type="protein sequence ID" value="KVH93682.1"/>
    <property type="molecule type" value="Genomic_DNA"/>
</dbReference>
<dbReference type="Gramene" id="KVH93682">
    <property type="protein sequence ID" value="KVH93682"/>
    <property type="gene ID" value="Ccrd_004266"/>
</dbReference>
<accession>A0A124SCG0</accession>
<comment type="caution">
    <text evidence="1">The sequence shown here is derived from an EMBL/GenBank/DDBJ whole genome shotgun (WGS) entry which is preliminary data.</text>
</comment>
<name>A0A124SCG0_CYNCS</name>
<sequence length="109" mass="11890">MKIFGFHNASDPLDKLRFLSVMNPSLLGDADELEILSKPDLEKGTNTISFGRDIDHGTIAQSSTSKFLNALKFIGGCLKSFFHEGVTVSIRSPKAIANMTSLSQVGFRI</sequence>
<feature type="non-terminal residue" evidence="1">
    <location>
        <position position="1"/>
    </location>
</feature>
<protein>
    <submittedName>
        <fullName evidence="1">Heat shock protein Hsp90</fullName>
    </submittedName>
</protein>
<evidence type="ECO:0000313" key="1">
    <source>
        <dbReference type="EMBL" id="KVH93682.1"/>
    </source>
</evidence>
<dbReference type="Gene3D" id="3.30.565.10">
    <property type="entry name" value="Histidine kinase-like ATPase, C-terminal domain"/>
    <property type="match status" value="1"/>
</dbReference>
<organism evidence="1 2">
    <name type="scientific">Cynara cardunculus var. scolymus</name>
    <name type="common">Globe artichoke</name>
    <name type="synonym">Cynara scolymus</name>
    <dbReference type="NCBI Taxonomy" id="59895"/>
    <lineage>
        <taxon>Eukaryota</taxon>
        <taxon>Viridiplantae</taxon>
        <taxon>Streptophyta</taxon>
        <taxon>Embryophyta</taxon>
        <taxon>Tracheophyta</taxon>
        <taxon>Spermatophyta</taxon>
        <taxon>Magnoliopsida</taxon>
        <taxon>eudicotyledons</taxon>
        <taxon>Gunneridae</taxon>
        <taxon>Pentapetalae</taxon>
        <taxon>asterids</taxon>
        <taxon>campanulids</taxon>
        <taxon>Asterales</taxon>
        <taxon>Asteraceae</taxon>
        <taxon>Carduoideae</taxon>
        <taxon>Cardueae</taxon>
        <taxon>Carduinae</taxon>
        <taxon>Cynara</taxon>
    </lineage>
</organism>
<dbReference type="InterPro" id="IPR036890">
    <property type="entry name" value="HATPase_C_sf"/>
</dbReference>
<gene>
    <name evidence="1" type="ORF">Ccrd_004266</name>
</gene>